<feature type="transmembrane region" description="Helical" evidence="1">
    <location>
        <begin position="87"/>
        <end position="110"/>
    </location>
</feature>
<dbReference type="InterPro" id="IPR037185">
    <property type="entry name" value="EmrE-like"/>
</dbReference>
<keyword evidence="1" id="KW-1133">Transmembrane helix</keyword>
<dbReference type="AlphaFoldDB" id="A0A6J4VPZ3"/>
<protein>
    <recommendedName>
        <fullName evidence="2">EamA domain-containing protein</fullName>
    </recommendedName>
</protein>
<dbReference type="GO" id="GO:0016020">
    <property type="term" value="C:membrane"/>
    <property type="evidence" value="ECO:0007669"/>
    <property type="project" value="InterPro"/>
</dbReference>
<feature type="transmembrane region" description="Helical" evidence="1">
    <location>
        <begin position="117"/>
        <end position="134"/>
    </location>
</feature>
<dbReference type="SUPFAM" id="SSF103481">
    <property type="entry name" value="Multidrug resistance efflux transporter EmrE"/>
    <property type="match status" value="1"/>
</dbReference>
<dbReference type="InterPro" id="IPR000620">
    <property type="entry name" value="EamA_dom"/>
</dbReference>
<dbReference type="Pfam" id="PF00892">
    <property type="entry name" value="EamA"/>
    <property type="match status" value="1"/>
</dbReference>
<feature type="domain" description="EamA" evidence="2">
    <location>
        <begin position="2"/>
        <end position="133"/>
    </location>
</feature>
<reference evidence="3" key="1">
    <citation type="submission" date="2020-02" db="EMBL/GenBank/DDBJ databases">
        <authorList>
            <person name="Meier V. D."/>
        </authorList>
    </citation>
    <scope>NUCLEOTIDE SEQUENCE</scope>
    <source>
        <strain evidence="3">AVDCRST_MAG18</strain>
    </source>
</reference>
<evidence type="ECO:0000259" key="2">
    <source>
        <dbReference type="Pfam" id="PF00892"/>
    </source>
</evidence>
<keyword evidence="1" id="KW-0472">Membrane</keyword>
<name>A0A6J4VPZ3_9BACT</name>
<dbReference type="EMBL" id="CADCWN010000284">
    <property type="protein sequence ID" value="CAA9584418.1"/>
    <property type="molecule type" value="Genomic_DNA"/>
</dbReference>
<organism evidence="3">
    <name type="scientific">uncultured Thermomicrobiales bacterium</name>
    <dbReference type="NCBI Taxonomy" id="1645740"/>
    <lineage>
        <taxon>Bacteria</taxon>
        <taxon>Pseudomonadati</taxon>
        <taxon>Thermomicrobiota</taxon>
        <taxon>Thermomicrobia</taxon>
        <taxon>Thermomicrobiales</taxon>
        <taxon>environmental samples</taxon>
    </lineage>
</organism>
<feature type="transmembrane region" description="Helical" evidence="1">
    <location>
        <begin position="30"/>
        <end position="51"/>
    </location>
</feature>
<proteinExistence type="predicted"/>
<feature type="transmembrane region" description="Helical" evidence="1">
    <location>
        <begin position="58"/>
        <end position="75"/>
    </location>
</feature>
<accession>A0A6J4VPZ3</accession>
<evidence type="ECO:0000256" key="1">
    <source>
        <dbReference type="SAM" id="Phobius"/>
    </source>
</evidence>
<evidence type="ECO:0000313" key="3">
    <source>
        <dbReference type="EMBL" id="CAA9584418.1"/>
    </source>
</evidence>
<gene>
    <name evidence="3" type="ORF">AVDCRST_MAG18-3609</name>
</gene>
<keyword evidence="1" id="KW-0812">Transmembrane</keyword>
<sequence length="135" mass="13647">MGFIGALLAALGWGTDSVLARQGLRSLPPALATGISLCASLAICLIAIAIVGPARFPLAGIAWFGMIGLINFLLGRQFNFRATKRLGAARTSALLATSPLVSIGLAVLLAGEQVTPLLLLGVLLSVSGVILVVGG</sequence>